<dbReference type="InterPro" id="IPR007372">
    <property type="entry name" value="Lipid/polyisoprenoid-bd_YceI"/>
</dbReference>
<dbReference type="KEGG" id="mon:G8E03_13600"/>
<dbReference type="Proteomes" id="UP000500791">
    <property type="component" value="Chromosome"/>
</dbReference>
<dbReference type="PANTHER" id="PTHR34406">
    <property type="entry name" value="PROTEIN YCEI"/>
    <property type="match status" value="1"/>
</dbReference>
<evidence type="ECO:0000256" key="1">
    <source>
        <dbReference type="SAM" id="SignalP"/>
    </source>
</evidence>
<organism evidence="3 4">
    <name type="scientific">Pontivivens nitratireducens</name>
    <dbReference type="NCBI Taxonomy" id="2758038"/>
    <lineage>
        <taxon>Bacteria</taxon>
        <taxon>Pseudomonadati</taxon>
        <taxon>Pseudomonadota</taxon>
        <taxon>Alphaproteobacteria</taxon>
        <taxon>Rhodobacterales</taxon>
        <taxon>Paracoccaceae</taxon>
        <taxon>Pontivivens</taxon>
    </lineage>
</organism>
<sequence>MFLRRVSLATALTLAPLAAFAQWQADPSHTSVTFEVDHLGFSVLHGRFQNIDPVVSFDPEDIEATEISVTIDASSVYSGWESRDEHLTQGDFLNAEEFPEITFVSTSVAQTGEDTADITGDLTMLGQTREVVFAATLNQIGPFPFNPDMQVAGFTATGSVDRTEFGMDFGAPVIPAVIPVTVNLEMIKQ</sequence>
<dbReference type="Gene3D" id="2.40.128.110">
    <property type="entry name" value="Lipid/polyisoprenoid-binding, YceI-like"/>
    <property type="match status" value="1"/>
</dbReference>
<dbReference type="InterPro" id="IPR036761">
    <property type="entry name" value="TTHA0802/YceI-like_sf"/>
</dbReference>
<dbReference type="PANTHER" id="PTHR34406:SF1">
    <property type="entry name" value="PROTEIN YCEI"/>
    <property type="match status" value="1"/>
</dbReference>
<reference evidence="3 4" key="1">
    <citation type="submission" date="2020-03" db="EMBL/GenBank/DDBJ databases">
        <title>Complete genome sequence of Monaibacterium sp. ALG8 with diverse plasmids.</title>
        <authorList>
            <person name="Sun C."/>
        </authorList>
    </citation>
    <scope>NUCLEOTIDE SEQUENCE [LARGE SCALE GENOMIC DNA]</scope>
    <source>
        <strain evidence="3 4">ALG8</strain>
    </source>
</reference>
<dbReference type="SMART" id="SM00867">
    <property type="entry name" value="YceI"/>
    <property type="match status" value="1"/>
</dbReference>
<gene>
    <name evidence="3" type="ORF">G8E03_13600</name>
</gene>
<dbReference type="AlphaFoldDB" id="A0A6G7VP95"/>
<name>A0A6G7VP95_9RHOB</name>
<feature type="chain" id="PRO_5026148519" evidence="1">
    <location>
        <begin position="22"/>
        <end position="189"/>
    </location>
</feature>
<dbReference type="SUPFAM" id="SSF101874">
    <property type="entry name" value="YceI-like"/>
    <property type="match status" value="1"/>
</dbReference>
<proteinExistence type="predicted"/>
<evidence type="ECO:0000313" key="4">
    <source>
        <dbReference type="Proteomes" id="UP000500791"/>
    </source>
</evidence>
<feature type="signal peptide" evidence="1">
    <location>
        <begin position="1"/>
        <end position="21"/>
    </location>
</feature>
<dbReference type="Pfam" id="PF04264">
    <property type="entry name" value="YceI"/>
    <property type="match status" value="1"/>
</dbReference>
<keyword evidence="1" id="KW-0732">Signal</keyword>
<dbReference type="EMBL" id="CP049811">
    <property type="protein sequence ID" value="QIK41696.1"/>
    <property type="molecule type" value="Genomic_DNA"/>
</dbReference>
<keyword evidence="4" id="KW-1185">Reference proteome</keyword>
<dbReference type="RefSeq" id="WP_166192973.1">
    <property type="nucleotide sequence ID" value="NZ_CP049811.1"/>
</dbReference>
<evidence type="ECO:0000259" key="2">
    <source>
        <dbReference type="SMART" id="SM00867"/>
    </source>
</evidence>
<evidence type="ECO:0000313" key="3">
    <source>
        <dbReference type="EMBL" id="QIK41696.1"/>
    </source>
</evidence>
<accession>A0A6G7VP95</accession>
<protein>
    <submittedName>
        <fullName evidence="3">Polyisoprenoid-binding protein</fullName>
    </submittedName>
</protein>
<feature type="domain" description="Lipid/polyisoprenoid-binding YceI-like" evidence="2">
    <location>
        <begin position="22"/>
        <end position="187"/>
    </location>
</feature>